<dbReference type="Gene3D" id="2.40.40.10">
    <property type="entry name" value="RlpA-like domain"/>
    <property type="match status" value="1"/>
</dbReference>
<evidence type="ECO:0000313" key="4">
    <source>
        <dbReference type="Proteomes" id="UP001285441"/>
    </source>
</evidence>
<dbReference type="InterPro" id="IPR036908">
    <property type="entry name" value="RlpA-like_sf"/>
</dbReference>
<dbReference type="PANTHER" id="PTHR31836">
    <property type="match status" value="1"/>
</dbReference>
<evidence type="ECO:0008006" key="5">
    <source>
        <dbReference type="Google" id="ProtNLM"/>
    </source>
</evidence>
<keyword evidence="4" id="KW-1185">Reference proteome</keyword>
<reference evidence="3" key="2">
    <citation type="submission" date="2023-06" db="EMBL/GenBank/DDBJ databases">
        <authorList>
            <consortium name="Lawrence Berkeley National Laboratory"/>
            <person name="Haridas S."/>
            <person name="Hensen N."/>
            <person name="Bonometti L."/>
            <person name="Westerberg I."/>
            <person name="Brannstrom I.O."/>
            <person name="Guillou S."/>
            <person name="Cros-Aarteil S."/>
            <person name="Calhoun S."/>
            <person name="Kuo A."/>
            <person name="Mondo S."/>
            <person name="Pangilinan J."/>
            <person name="Riley R."/>
            <person name="LaButti K."/>
            <person name="Andreopoulos B."/>
            <person name="Lipzen A."/>
            <person name="Chen C."/>
            <person name="Yanf M."/>
            <person name="Daum C."/>
            <person name="Ng V."/>
            <person name="Clum A."/>
            <person name="Steindorff A."/>
            <person name="Ohm R."/>
            <person name="Martin F."/>
            <person name="Silar P."/>
            <person name="Natvig D."/>
            <person name="Lalanne C."/>
            <person name="Gautier V."/>
            <person name="Ament-velasquez S.L."/>
            <person name="Kruys A."/>
            <person name="Hutchinson M.I."/>
            <person name="Powell A.J."/>
            <person name="Barry K."/>
            <person name="Miller A.N."/>
            <person name="Grigoriev I.V."/>
            <person name="Debuchy R."/>
            <person name="Gladieux P."/>
            <person name="Thoren M.H."/>
            <person name="Johannesson H."/>
        </authorList>
    </citation>
    <scope>NUCLEOTIDE SEQUENCE</scope>
    <source>
        <strain evidence="3">CBS 232.78</strain>
    </source>
</reference>
<dbReference type="AlphaFoldDB" id="A0AAE0N6W6"/>
<feature type="compositionally biased region" description="Acidic residues" evidence="2">
    <location>
        <begin position="149"/>
        <end position="165"/>
    </location>
</feature>
<dbReference type="PANTHER" id="PTHR31836:SF28">
    <property type="entry name" value="SRCR DOMAIN-CONTAINING PROTEIN-RELATED"/>
    <property type="match status" value="1"/>
</dbReference>
<reference evidence="3" key="1">
    <citation type="journal article" date="2023" name="Mol. Phylogenet. Evol.">
        <title>Genome-scale phylogeny and comparative genomics of the fungal order Sordariales.</title>
        <authorList>
            <person name="Hensen N."/>
            <person name="Bonometti L."/>
            <person name="Westerberg I."/>
            <person name="Brannstrom I.O."/>
            <person name="Guillou S."/>
            <person name="Cros-Aarteil S."/>
            <person name="Calhoun S."/>
            <person name="Haridas S."/>
            <person name="Kuo A."/>
            <person name="Mondo S."/>
            <person name="Pangilinan J."/>
            <person name="Riley R."/>
            <person name="LaButti K."/>
            <person name="Andreopoulos B."/>
            <person name="Lipzen A."/>
            <person name="Chen C."/>
            <person name="Yan M."/>
            <person name="Daum C."/>
            <person name="Ng V."/>
            <person name="Clum A."/>
            <person name="Steindorff A."/>
            <person name="Ohm R.A."/>
            <person name="Martin F."/>
            <person name="Silar P."/>
            <person name="Natvig D.O."/>
            <person name="Lalanne C."/>
            <person name="Gautier V."/>
            <person name="Ament-Velasquez S.L."/>
            <person name="Kruys A."/>
            <person name="Hutchinson M.I."/>
            <person name="Powell A.J."/>
            <person name="Barry K."/>
            <person name="Miller A.N."/>
            <person name="Grigoriev I.V."/>
            <person name="Debuchy R."/>
            <person name="Gladieux P."/>
            <person name="Hiltunen Thoren M."/>
            <person name="Johannesson H."/>
        </authorList>
    </citation>
    <scope>NUCLEOTIDE SEQUENCE</scope>
    <source>
        <strain evidence="3">CBS 232.78</strain>
    </source>
</reference>
<dbReference type="EMBL" id="JAULSW010000008">
    <property type="protein sequence ID" value="KAK3372358.1"/>
    <property type="molecule type" value="Genomic_DNA"/>
</dbReference>
<evidence type="ECO:0000256" key="1">
    <source>
        <dbReference type="ARBA" id="ARBA00022729"/>
    </source>
</evidence>
<proteinExistence type="predicted"/>
<organism evidence="3 4">
    <name type="scientific">Podospora didyma</name>
    <dbReference type="NCBI Taxonomy" id="330526"/>
    <lineage>
        <taxon>Eukaryota</taxon>
        <taxon>Fungi</taxon>
        <taxon>Dikarya</taxon>
        <taxon>Ascomycota</taxon>
        <taxon>Pezizomycotina</taxon>
        <taxon>Sordariomycetes</taxon>
        <taxon>Sordariomycetidae</taxon>
        <taxon>Sordariales</taxon>
        <taxon>Podosporaceae</taxon>
        <taxon>Podospora</taxon>
    </lineage>
</organism>
<accession>A0AAE0N6W6</accession>
<name>A0AAE0N6W6_9PEZI</name>
<gene>
    <name evidence="3" type="ORF">B0H63DRAFT_563786</name>
</gene>
<feature type="compositionally biased region" description="Acidic residues" evidence="2">
    <location>
        <begin position="172"/>
        <end position="188"/>
    </location>
</feature>
<evidence type="ECO:0000313" key="3">
    <source>
        <dbReference type="EMBL" id="KAK3372358.1"/>
    </source>
</evidence>
<evidence type="ECO:0000256" key="2">
    <source>
        <dbReference type="SAM" id="MobiDB-lite"/>
    </source>
</evidence>
<sequence>MSAVSLSANITRTLAKRGIYAGYGTVYTQDGLAGSCGEYYDDDAYICALSNDWMKDLYIAPECGLKIRVTNVGSDYGVGGVGNTIVVTVQDTCPTCDDNHVDFSVGAWNALTNGAPHGQLYVEWSFISDRDDDDDRHYGTHRYEVHDYDEDHDDDYYDDDDDDDDDHRWNYYEEEDDEDNGEDDDDDW</sequence>
<keyword evidence="1" id="KW-0732">Signal</keyword>
<protein>
    <recommendedName>
        <fullName evidence="5">RlpA-like protein double-psi beta-barrel domain-containing protein</fullName>
    </recommendedName>
</protein>
<comment type="caution">
    <text evidence="3">The sequence shown here is derived from an EMBL/GenBank/DDBJ whole genome shotgun (WGS) entry which is preliminary data.</text>
</comment>
<dbReference type="SUPFAM" id="SSF50685">
    <property type="entry name" value="Barwin-like endoglucanases"/>
    <property type="match status" value="1"/>
</dbReference>
<dbReference type="Proteomes" id="UP001285441">
    <property type="component" value="Unassembled WGS sequence"/>
</dbReference>
<dbReference type="CDD" id="cd22191">
    <property type="entry name" value="DPBB_RlpA_EXP_N-like"/>
    <property type="match status" value="1"/>
</dbReference>
<dbReference type="InterPro" id="IPR051477">
    <property type="entry name" value="Expansin_CellWall"/>
</dbReference>
<feature type="region of interest" description="Disordered" evidence="2">
    <location>
        <begin position="149"/>
        <end position="188"/>
    </location>
</feature>